<gene>
    <name evidence="1" type="ordered locus">CLOAM0409</name>
</gene>
<dbReference type="eggNOG" id="COG1555">
    <property type="taxonomic scope" value="Bacteria"/>
</dbReference>
<dbReference type="Gene3D" id="2.40.160.60">
    <property type="entry name" value="Outer membrane protein transport protein (OMPP1/FadL/TodX)"/>
    <property type="match status" value="1"/>
</dbReference>
<evidence type="ECO:0000313" key="2">
    <source>
        <dbReference type="Proteomes" id="UP000002019"/>
    </source>
</evidence>
<dbReference type="EMBL" id="CU466930">
    <property type="protein sequence ID" value="CAO80312.1"/>
    <property type="molecule type" value="Genomic_DNA"/>
</dbReference>
<accession>B0VG89</accession>
<dbReference type="KEGG" id="caci:CLOAM0409"/>
<dbReference type="SUPFAM" id="SSF56935">
    <property type="entry name" value="Porins"/>
    <property type="match status" value="1"/>
</dbReference>
<sequence>MRFIMKKLLFVCLLIIPSVLLLAVFDDYQPSAIARGMGGAYTAVSKDANAIFFNPAGLINTTFSAKLSFSQLYNQDFSELKTVALGYKLPKNLGTVAIGARAMDVDFEDVNLMSEQVYSLAHSFILLEDIHSRISFGYTGNLYLLSMDGEDDDTALGIDLGALAVLHSRTHIAFAVTNINKATMGDENQIDLPSKLALGIAYIPYEKVTTSIEVKKDFAKETEFMGGVEAHLLEPLAIRFGVHQNPATYNAGLSIYIQNLEVDYSFTYHSVLPGTHYFSLGYKFK</sequence>
<organism evidence="1 2">
    <name type="scientific">Cloacimonas acidaminovorans (strain Evry)</name>
    <dbReference type="NCBI Taxonomy" id="459349"/>
    <lineage>
        <taxon>Bacteria</taxon>
        <taxon>Pseudomonadati</taxon>
        <taxon>Candidatus Cloacimonadota</taxon>
        <taxon>Candidatus Cloacimonadia</taxon>
        <taxon>Candidatus Cloacimonadales</taxon>
        <taxon>Candidatus Cloacimonadaceae</taxon>
        <taxon>Candidatus Cloacimonas</taxon>
    </lineage>
</organism>
<dbReference type="HOGENOM" id="CLU_942264_0_0_0"/>
<name>B0VG89_CLOAI</name>
<protein>
    <recommendedName>
        <fullName evidence="3">DUF5723 domain-containing protein</fullName>
    </recommendedName>
</protein>
<evidence type="ECO:0000313" key="1">
    <source>
        <dbReference type="EMBL" id="CAO80312.1"/>
    </source>
</evidence>
<dbReference type="Proteomes" id="UP000002019">
    <property type="component" value="Chromosome"/>
</dbReference>
<evidence type="ECO:0008006" key="3">
    <source>
        <dbReference type="Google" id="ProtNLM"/>
    </source>
</evidence>
<dbReference type="STRING" id="459349.CLOAM0409"/>
<dbReference type="AlphaFoldDB" id="B0VG89"/>
<reference evidence="1 2" key="1">
    <citation type="journal article" date="2008" name="J. Bacteriol.">
        <title>'Candidatus Cloacamonas acidaminovorans': genome sequence reconstruction provides a first glimpse of a new bacterial division.</title>
        <authorList>
            <person name="Pelletier E."/>
            <person name="Kreimeyer A."/>
            <person name="Bocs S."/>
            <person name="Rouy Z."/>
            <person name="Gyapay G."/>
            <person name="Chouari R."/>
            <person name="Riviere D."/>
            <person name="Ganesan A."/>
            <person name="Daegelen P."/>
            <person name="Sghir A."/>
            <person name="Cohen G.N."/>
            <person name="Medigue C."/>
            <person name="Weissenbach J."/>
            <person name="Le Paslier D."/>
        </authorList>
    </citation>
    <scope>NUCLEOTIDE SEQUENCE [LARGE SCALE GENOMIC DNA]</scope>
    <source>
        <strain evidence="2">Evry</strain>
    </source>
</reference>
<keyword evidence="2" id="KW-1185">Reference proteome</keyword>
<proteinExistence type="predicted"/>